<evidence type="ECO:0000256" key="10">
    <source>
        <dbReference type="ARBA" id="ARBA00022692"/>
    </source>
</evidence>
<evidence type="ECO:0000256" key="7">
    <source>
        <dbReference type="ARBA" id="ARBA00022475"/>
    </source>
</evidence>
<comment type="catalytic activity">
    <reaction evidence="17 19">
        <text>alpha-ribazole + adenosylcob(III)inamide-GDP = adenosylcob(III)alamin + GMP + H(+)</text>
        <dbReference type="Rhea" id="RHEA:16049"/>
        <dbReference type="ChEBI" id="CHEBI:10329"/>
        <dbReference type="ChEBI" id="CHEBI:15378"/>
        <dbReference type="ChEBI" id="CHEBI:18408"/>
        <dbReference type="ChEBI" id="CHEBI:58115"/>
        <dbReference type="ChEBI" id="CHEBI:60487"/>
        <dbReference type="EC" id="2.7.8.26"/>
    </reaction>
</comment>
<evidence type="ECO:0000256" key="6">
    <source>
        <dbReference type="ARBA" id="ARBA00015850"/>
    </source>
</evidence>
<keyword evidence="7 19" id="KW-1003">Cell membrane</keyword>
<evidence type="ECO:0000256" key="1">
    <source>
        <dbReference type="ARBA" id="ARBA00001946"/>
    </source>
</evidence>
<comment type="similarity">
    <text evidence="4 19">Belongs to the CobS family.</text>
</comment>
<evidence type="ECO:0000256" key="14">
    <source>
        <dbReference type="ARBA" id="ARBA00025228"/>
    </source>
</evidence>
<dbReference type="GO" id="GO:0009236">
    <property type="term" value="P:cobalamin biosynthetic process"/>
    <property type="evidence" value="ECO:0007669"/>
    <property type="project" value="UniProtKB-UniRule"/>
</dbReference>
<evidence type="ECO:0000256" key="5">
    <source>
        <dbReference type="ARBA" id="ARBA00013200"/>
    </source>
</evidence>
<evidence type="ECO:0000313" key="21">
    <source>
        <dbReference type="Proteomes" id="UP000824101"/>
    </source>
</evidence>
<evidence type="ECO:0000256" key="3">
    <source>
        <dbReference type="ARBA" id="ARBA00004663"/>
    </source>
</evidence>
<evidence type="ECO:0000256" key="2">
    <source>
        <dbReference type="ARBA" id="ARBA00004651"/>
    </source>
</evidence>
<sequence length="255" mass="27132">MKWLHSLIIAFSMYSKIPMPEVSWTDEGMKYALCFFPLIGLVIGGVYVLFGWAAAFLELPETARVCIGVLIPLAVTGGIHMDGYLDTADARCSYGDREKKLEILKDPHTGAFAVIRCGMYLLGFAAVFSMIPGEKVGVTAGIFTMSRALSGWAVVSFPKAKKDGLAASFSRSAAERSVQGTMAVYGIAAVCLMAAAGGWKAACACTAAAAAVFFSYRRMALKEFGGMTGDLAGYFLQRAELWQMAAAAAVFAAGF</sequence>
<organism evidence="20 21">
    <name type="scientific">Candidatus Lachnoclostridium stercorigallinarum</name>
    <dbReference type="NCBI Taxonomy" id="2838634"/>
    <lineage>
        <taxon>Bacteria</taxon>
        <taxon>Bacillati</taxon>
        <taxon>Bacillota</taxon>
        <taxon>Clostridia</taxon>
        <taxon>Lachnospirales</taxon>
        <taxon>Lachnospiraceae</taxon>
    </lineage>
</organism>
<accession>A0A9D2K5B2</accession>
<dbReference type="GO" id="GO:0008818">
    <property type="term" value="F:cobalamin 5'-phosphate synthase activity"/>
    <property type="evidence" value="ECO:0007669"/>
    <property type="project" value="UniProtKB-UniRule"/>
</dbReference>
<evidence type="ECO:0000256" key="11">
    <source>
        <dbReference type="ARBA" id="ARBA00022842"/>
    </source>
</evidence>
<keyword evidence="11 19" id="KW-0460">Magnesium</keyword>
<dbReference type="PANTHER" id="PTHR34148">
    <property type="entry name" value="ADENOSYLCOBINAMIDE-GDP RIBAZOLETRANSFERASE"/>
    <property type="match status" value="1"/>
</dbReference>
<keyword evidence="9 19" id="KW-0808">Transferase</keyword>
<evidence type="ECO:0000313" key="20">
    <source>
        <dbReference type="EMBL" id="HIZ79176.1"/>
    </source>
</evidence>
<evidence type="ECO:0000256" key="19">
    <source>
        <dbReference type="HAMAP-Rule" id="MF_00719"/>
    </source>
</evidence>
<feature type="transmembrane region" description="Helical" evidence="19">
    <location>
        <begin position="137"/>
        <end position="157"/>
    </location>
</feature>
<dbReference type="Pfam" id="PF02654">
    <property type="entry name" value="CobS"/>
    <property type="match status" value="1"/>
</dbReference>
<comment type="subcellular location">
    <subcellularLocation>
        <location evidence="2 19">Cell membrane</location>
        <topology evidence="2 19">Multi-pass membrane protein</topology>
    </subcellularLocation>
</comment>
<dbReference type="EMBL" id="DXBC01000079">
    <property type="protein sequence ID" value="HIZ79176.1"/>
    <property type="molecule type" value="Genomic_DNA"/>
</dbReference>
<keyword evidence="13 19" id="KW-0472">Membrane</keyword>
<keyword evidence="8 19" id="KW-0169">Cobalamin biosynthesis</keyword>
<dbReference type="PANTHER" id="PTHR34148:SF1">
    <property type="entry name" value="ADENOSYLCOBINAMIDE-GDP RIBAZOLETRANSFERASE"/>
    <property type="match status" value="1"/>
</dbReference>
<keyword evidence="12 19" id="KW-1133">Transmembrane helix</keyword>
<dbReference type="GO" id="GO:0005886">
    <property type="term" value="C:plasma membrane"/>
    <property type="evidence" value="ECO:0007669"/>
    <property type="project" value="UniProtKB-SubCell"/>
</dbReference>
<evidence type="ECO:0000256" key="15">
    <source>
        <dbReference type="ARBA" id="ARBA00032605"/>
    </source>
</evidence>
<evidence type="ECO:0000256" key="13">
    <source>
        <dbReference type="ARBA" id="ARBA00023136"/>
    </source>
</evidence>
<comment type="pathway">
    <text evidence="3 19">Cofactor biosynthesis; adenosylcobalamin biosynthesis; adenosylcobalamin from cob(II)yrinate a,c-diamide: step 7/7.</text>
</comment>
<evidence type="ECO:0000256" key="8">
    <source>
        <dbReference type="ARBA" id="ARBA00022573"/>
    </source>
</evidence>
<reference evidence="20" key="1">
    <citation type="journal article" date="2021" name="PeerJ">
        <title>Extensive microbial diversity within the chicken gut microbiome revealed by metagenomics and culture.</title>
        <authorList>
            <person name="Gilroy R."/>
            <person name="Ravi A."/>
            <person name="Getino M."/>
            <person name="Pursley I."/>
            <person name="Horton D.L."/>
            <person name="Alikhan N.F."/>
            <person name="Baker D."/>
            <person name="Gharbi K."/>
            <person name="Hall N."/>
            <person name="Watson M."/>
            <person name="Adriaenssens E.M."/>
            <person name="Foster-Nyarko E."/>
            <person name="Jarju S."/>
            <person name="Secka A."/>
            <person name="Antonio M."/>
            <person name="Oren A."/>
            <person name="Chaudhuri R.R."/>
            <person name="La Ragione R."/>
            <person name="Hildebrand F."/>
            <person name="Pallen M.J."/>
        </authorList>
    </citation>
    <scope>NUCLEOTIDE SEQUENCE</scope>
    <source>
        <strain evidence="20">ChiBcec1-1093</strain>
    </source>
</reference>
<gene>
    <name evidence="19" type="primary">cobS</name>
    <name evidence="20" type="ORF">IAA17_05255</name>
</gene>
<dbReference type="GO" id="GO:0051073">
    <property type="term" value="F:adenosylcobinamide-GDP ribazoletransferase activity"/>
    <property type="evidence" value="ECO:0007669"/>
    <property type="project" value="UniProtKB-UniRule"/>
</dbReference>
<evidence type="ECO:0000256" key="12">
    <source>
        <dbReference type="ARBA" id="ARBA00022989"/>
    </source>
</evidence>
<evidence type="ECO:0000256" key="4">
    <source>
        <dbReference type="ARBA" id="ARBA00010561"/>
    </source>
</evidence>
<dbReference type="Proteomes" id="UP000824101">
    <property type="component" value="Unassembled WGS sequence"/>
</dbReference>
<dbReference type="EC" id="2.7.8.26" evidence="5 19"/>
<dbReference type="HAMAP" id="MF_00719">
    <property type="entry name" value="CobS"/>
    <property type="match status" value="1"/>
</dbReference>
<comment type="catalytic activity">
    <reaction evidence="18 19">
        <text>alpha-ribazole 5'-phosphate + adenosylcob(III)inamide-GDP = adenosylcob(III)alamin 5'-phosphate + GMP + H(+)</text>
        <dbReference type="Rhea" id="RHEA:23560"/>
        <dbReference type="ChEBI" id="CHEBI:15378"/>
        <dbReference type="ChEBI" id="CHEBI:57918"/>
        <dbReference type="ChEBI" id="CHEBI:58115"/>
        <dbReference type="ChEBI" id="CHEBI:60487"/>
        <dbReference type="ChEBI" id="CHEBI:60493"/>
        <dbReference type="EC" id="2.7.8.26"/>
    </reaction>
</comment>
<comment type="cofactor">
    <cofactor evidence="1 19">
        <name>Mg(2+)</name>
        <dbReference type="ChEBI" id="CHEBI:18420"/>
    </cofactor>
</comment>
<comment type="function">
    <text evidence="14 19">Joins adenosylcobinamide-GDP and alpha-ribazole to generate adenosylcobalamin (Ado-cobalamin). Also synthesizes adenosylcobalamin 5'-phosphate from adenosylcobinamide-GDP and alpha-ribazole 5'-phosphate.</text>
</comment>
<dbReference type="InterPro" id="IPR003805">
    <property type="entry name" value="CobS"/>
</dbReference>
<keyword evidence="10 19" id="KW-0812">Transmembrane</keyword>
<name>A0A9D2K5B2_9FIRM</name>
<evidence type="ECO:0000256" key="9">
    <source>
        <dbReference type="ARBA" id="ARBA00022679"/>
    </source>
</evidence>
<dbReference type="AlphaFoldDB" id="A0A9D2K5B2"/>
<proteinExistence type="inferred from homology"/>
<evidence type="ECO:0000256" key="16">
    <source>
        <dbReference type="ARBA" id="ARBA00032853"/>
    </source>
</evidence>
<evidence type="ECO:0000256" key="17">
    <source>
        <dbReference type="ARBA" id="ARBA00048623"/>
    </source>
</evidence>
<reference evidence="20" key="2">
    <citation type="submission" date="2021-04" db="EMBL/GenBank/DDBJ databases">
        <authorList>
            <person name="Gilroy R."/>
        </authorList>
    </citation>
    <scope>NUCLEOTIDE SEQUENCE</scope>
    <source>
        <strain evidence="20">ChiBcec1-1093</strain>
    </source>
</reference>
<evidence type="ECO:0000256" key="18">
    <source>
        <dbReference type="ARBA" id="ARBA00049504"/>
    </source>
</evidence>
<comment type="caution">
    <text evidence="20">The sequence shown here is derived from an EMBL/GenBank/DDBJ whole genome shotgun (WGS) entry which is preliminary data.</text>
</comment>
<comment type="caution">
    <text evidence="19">Lacks conserved residue(s) required for the propagation of feature annotation.</text>
</comment>
<feature type="transmembrane region" description="Helical" evidence="19">
    <location>
        <begin position="31"/>
        <end position="57"/>
    </location>
</feature>
<protein>
    <recommendedName>
        <fullName evidence="6 19">Adenosylcobinamide-GDP ribazoletransferase</fullName>
        <ecNumber evidence="5 19">2.7.8.26</ecNumber>
    </recommendedName>
    <alternativeName>
        <fullName evidence="16 19">Cobalamin synthase</fullName>
    </alternativeName>
    <alternativeName>
        <fullName evidence="15 19">Cobalamin-5'-phosphate synthase</fullName>
    </alternativeName>
</protein>
<feature type="transmembrane region" description="Helical" evidence="19">
    <location>
        <begin position="109"/>
        <end position="131"/>
    </location>
</feature>